<accession>A0A0H3L4G9</accession>
<feature type="chain" id="PRO_5002614245" evidence="1">
    <location>
        <begin position="26"/>
        <end position="282"/>
    </location>
</feature>
<name>A0A0H3L4G9_PANAA</name>
<dbReference type="HOGENOM" id="CLU_086344_0_0_6"/>
<dbReference type="OrthoDB" id="5998097at2"/>
<sequence length="282" mass="31137">MFINRLFSSLLFVAVLMLVSCLARAESTAETVTAALNEGDFSVLLNDYAFTPGDAWNNQSFIRAGKALSSVVAGEVVINEQRYNYYQHTYEGFQLFSATAVGNASHAILAEILLDGASVPTARNIIVGDSVEQVQKAYGPGKEDNSDNQHWLIYKMGEKQLMFEIDQQKVSHIMLNTTMSAEQHEVSADQAIALATNAIHTYHLTALDDQCLRYDLDDTSEKAFYIITVREDNHDVSCGGDPDISPRLFDIKVARDNTQILTNADNADGDYRSLVPPATNNQ</sequence>
<dbReference type="RefSeq" id="WP_014593974.1">
    <property type="nucleotide sequence ID" value="NC_017531.2"/>
</dbReference>
<gene>
    <name evidence="2" type="ordered locus">PAJ_1647</name>
</gene>
<protein>
    <submittedName>
        <fullName evidence="2">Uncharacterized protein</fullName>
    </submittedName>
</protein>
<dbReference type="EMBL" id="AP012032">
    <property type="protein sequence ID" value="BAK11727.1"/>
    <property type="molecule type" value="Genomic_DNA"/>
</dbReference>
<reference evidence="3" key="1">
    <citation type="journal article" date="2012" name="Appl. Microbiol. Biotechnol.">
        <title>The complete genome sequence of Pantoea ananatis AJ13355, an organism with great biotechnological potential.</title>
        <authorList>
            <person name="Hara Y."/>
            <person name="Kadotani N."/>
            <person name="Izui H."/>
            <person name="Katashkina J.I."/>
            <person name="Kuvaeva T.M."/>
            <person name="Andreeva I.G."/>
            <person name="Golubeva L.I."/>
            <person name="Malko D.B."/>
            <person name="Makeev V.J."/>
            <person name="Mashko S.V."/>
            <person name="Kozlov Y.I."/>
        </authorList>
    </citation>
    <scope>NUCLEOTIDE SEQUENCE [LARGE SCALE GENOMIC DNA]</scope>
    <source>
        <strain evidence="3">AJ13355</strain>
    </source>
</reference>
<feature type="signal peptide" evidence="1">
    <location>
        <begin position="1"/>
        <end position="25"/>
    </location>
</feature>
<organism evidence="2 3">
    <name type="scientific">Pantoea ananatis (strain AJ13355)</name>
    <dbReference type="NCBI Taxonomy" id="932677"/>
    <lineage>
        <taxon>Bacteria</taxon>
        <taxon>Pseudomonadati</taxon>
        <taxon>Pseudomonadota</taxon>
        <taxon>Gammaproteobacteria</taxon>
        <taxon>Enterobacterales</taxon>
        <taxon>Erwiniaceae</taxon>
        <taxon>Pantoea</taxon>
    </lineage>
</organism>
<dbReference type="Proteomes" id="UP000006690">
    <property type="component" value="Chromosome"/>
</dbReference>
<proteinExistence type="predicted"/>
<dbReference type="KEGG" id="paj:PAJ_1647"/>
<evidence type="ECO:0000313" key="3">
    <source>
        <dbReference type="Proteomes" id="UP000006690"/>
    </source>
</evidence>
<dbReference type="PROSITE" id="PS51257">
    <property type="entry name" value="PROKAR_LIPOPROTEIN"/>
    <property type="match status" value="1"/>
</dbReference>
<dbReference type="PATRIC" id="fig|932677.3.peg.1929"/>
<dbReference type="eggNOG" id="ENOG5033JM4">
    <property type="taxonomic scope" value="Bacteria"/>
</dbReference>
<keyword evidence="1" id="KW-0732">Signal</keyword>
<dbReference type="AlphaFoldDB" id="A0A0H3L4G9"/>
<evidence type="ECO:0000313" key="2">
    <source>
        <dbReference type="EMBL" id="BAK11727.1"/>
    </source>
</evidence>
<evidence type="ECO:0000256" key="1">
    <source>
        <dbReference type="SAM" id="SignalP"/>
    </source>
</evidence>